<accession>A0A9E8SEW8</accession>
<dbReference type="AlphaFoldDB" id="A0A9E8SEW8"/>
<keyword evidence="2" id="KW-1185">Reference proteome</keyword>
<proteinExistence type="predicted"/>
<name>A0A9E8SEW8_9FLAO</name>
<evidence type="ECO:0000313" key="2">
    <source>
        <dbReference type="Proteomes" id="UP001164705"/>
    </source>
</evidence>
<dbReference type="RefSeq" id="WP_267677773.1">
    <property type="nucleotide sequence ID" value="NZ_CP113088.1"/>
</dbReference>
<protein>
    <submittedName>
        <fullName evidence="1">Uncharacterized protein</fullName>
    </submittedName>
</protein>
<dbReference type="Proteomes" id="UP001164705">
    <property type="component" value="Chromosome"/>
</dbReference>
<evidence type="ECO:0000313" key="1">
    <source>
        <dbReference type="EMBL" id="WAC03197.1"/>
    </source>
</evidence>
<reference evidence="1" key="1">
    <citation type="submission" date="2022-11" db="EMBL/GenBank/DDBJ databases">
        <title>Lacinutrix neustonica HL-RS19T sp. nov., isolated from the surface microlayer sample of brackish Lake Shihwa.</title>
        <authorList>
            <person name="Choi J.Y."/>
            <person name="Hwang C.Y."/>
        </authorList>
    </citation>
    <scope>NUCLEOTIDE SEQUENCE</scope>
    <source>
        <strain evidence="1">HL-RS19</strain>
    </source>
</reference>
<dbReference type="KEGG" id="lnu:N7U66_06310"/>
<gene>
    <name evidence="1" type="ORF">N7U66_06310</name>
</gene>
<sequence>MKPVIFSASTKVYVMPCNSKHILDKVMGHDIFDNVISRKSDND</sequence>
<dbReference type="EMBL" id="CP113088">
    <property type="protein sequence ID" value="WAC03197.1"/>
    <property type="molecule type" value="Genomic_DNA"/>
</dbReference>
<organism evidence="1 2">
    <name type="scientific">Lacinutrix neustonica</name>
    <dbReference type="NCBI Taxonomy" id="2980107"/>
    <lineage>
        <taxon>Bacteria</taxon>
        <taxon>Pseudomonadati</taxon>
        <taxon>Bacteroidota</taxon>
        <taxon>Flavobacteriia</taxon>
        <taxon>Flavobacteriales</taxon>
        <taxon>Flavobacteriaceae</taxon>
        <taxon>Lacinutrix</taxon>
    </lineage>
</organism>